<dbReference type="EMBL" id="JAGTTL010000002">
    <property type="protein sequence ID" value="KAK6327216.1"/>
    <property type="molecule type" value="Genomic_DNA"/>
</dbReference>
<organism evidence="15 16">
    <name type="scientific">Coregonus suidteri</name>
    <dbReference type="NCBI Taxonomy" id="861788"/>
    <lineage>
        <taxon>Eukaryota</taxon>
        <taxon>Metazoa</taxon>
        <taxon>Chordata</taxon>
        <taxon>Craniata</taxon>
        <taxon>Vertebrata</taxon>
        <taxon>Euteleostomi</taxon>
        <taxon>Actinopterygii</taxon>
        <taxon>Neopterygii</taxon>
        <taxon>Teleostei</taxon>
        <taxon>Protacanthopterygii</taxon>
        <taxon>Salmoniformes</taxon>
        <taxon>Salmonidae</taxon>
        <taxon>Coregoninae</taxon>
        <taxon>Coregonus</taxon>
    </lineage>
</organism>
<comment type="caution">
    <text evidence="15">The sequence shown here is derived from an EMBL/GenBank/DDBJ whole genome shotgun (WGS) entry which is preliminary data.</text>
</comment>
<comment type="similarity">
    <text evidence="4">Belongs to the Integrator subunit 8 family.</text>
</comment>
<keyword evidence="7" id="KW-0328">Glycosyltransferase</keyword>
<feature type="transmembrane region" description="Helical" evidence="13">
    <location>
        <begin position="18"/>
        <end position="35"/>
    </location>
</feature>
<evidence type="ECO:0000256" key="8">
    <source>
        <dbReference type="ARBA" id="ARBA00022679"/>
    </source>
</evidence>
<evidence type="ECO:0000313" key="16">
    <source>
        <dbReference type="Proteomes" id="UP001356427"/>
    </source>
</evidence>
<dbReference type="GO" id="GO:0034472">
    <property type="term" value="P:snRNA 3'-end processing"/>
    <property type="evidence" value="ECO:0007669"/>
    <property type="project" value="InterPro"/>
</dbReference>
<dbReference type="PANTHER" id="PTHR13350">
    <property type="entry name" value="INTEGRATOR COMPLEX SUBUNIT 8"/>
    <property type="match status" value="1"/>
</dbReference>
<dbReference type="InterPro" id="IPR057980">
    <property type="entry name" value="TPR_INTS8"/>
</dbReference>
<dbReference type="GO" id="GO:0016757">
    <property type="term" value="F:glycosyltransferase activity"/>
    <property type="evidence" value="ECO:0007669"/>
    <property type="project" value="UniProtKB-KW"/>
</dbReference>
<evidence type="ECO:0000256" key="13">
    <source>
        <dbReference type="SAM" id="Phobius"/>
    </source>
</evidence>
<evidence type="ECO:0000256" key="2">
    <source>
        <dbReference type="ARBA" id="ARBA00004141"/>
    </source>
</evidence>
<name>A0AAN8R6Q0_9TELE</name>
<protein>
    <recommendedName>
        <fullName evidence="14">INTS8 TPR repeats domain-containing protein</fullName>
    </recommendedName>
</protein>
<comment type="subcellular location">
    <subcellularLocation>
        <location evidence="3">Chromosome</location>
    </subcellularLocation>
    <subcellularLocation>
        <location evidence="2">Membrane</location>
        <topology evidence="2">Multi-pass membrane protein</topology>
    </subcellularLocation>
    <subcellularLocation>
        <location evidence="1">Nucleus</location>
    </subcellularLocation>
</comment>
<keyword evidence="8" id="KW-0808">Transferase</keyword>
<keyword evidence="12" id="KW-0539">Nucleus</keyword>
<dbReference type="GO" id="GO:0016020">
    <property type="term" value="C:membrane"/>
    <property type="evidence" value="ECO:0007669"/>
    <property type="project" value="UniProtKB-SubCell"/>
</dbReference>
<evidence type="ECO:0000256" key="10">
    <source>
        <dbReference type="ARBA" id="ARBA00022989"/>
    </source>
</evidence>
<feature type="transmembrane region" description="Helical" evidence="13">
    <location>
        <begin position="75"/>
        <end position="94"/>
    </location>
</feature>
<dbReference type="Pfam" id="PF10034">
    <property type="entry name" value="Dpy19"/>
    <property type="match status" value="1"/>
</dbReference>
<keyword evidence="11 13" id="KW-0472">Membrane</keyword>
<sequence>MKTNLRLEDGRIGEQPEVIYHVFHTMLFGALAMVFEGMKYLWTPYVCMFTAFGVCSPELWVTLFRWLRLKSIHPVVLALILSTAVPTIIGFSLWREVRYSRADELDKDPCPDGCTGQGFAGRSHRLLGSGGRCAQVGLLTSLPLYSDIDLLRRSEDTYQVYAMRSAAKKVFTMISVPLHKTSYVIRRRVAVQRVESHQGLQDQRPAGYRQQPYLPLRQIVGEECVAFMLNWKENEYLTLQVPQQLVMNNPYIKLGQLLASTCKELPGPKESRRAAKELWEVVVQICSVSNQHKRNSDGRVSLIKQRESSMGILQRSRFITFIKKLREPLVLTTLISLFVRFHSIVRDDIVNEVTAEHLAIWPSTLANMQAVDVEAVAVTVKELVTYALTLNPNNQSWLITQADIYFVTNQYSAALHFYLQAGAVCSDFFTKAVAPDVYTDQVLKRMIKCCSMLNCHTQVAVLCQFLREVDYMTAFKALQEQNSHDAMDSFYDYIWDVTILEYLTHIHHKRGESEKRQIAIKAIGQTELNASNPEEVLQLAAQKRKKKFLQAMAKLYF</sequence>
<keyword evidence="10 13" id="KW-1133">Transmembrane helix</keyword>
<evidence type="ECO:0000256" key="4">
    <source>
        <dbReference type="ARBA" id="ARBA00007147"/>
    </source>
</evidence>
<comment type="similarity">
    <text evidence="5">Belongs to the dpy-19 family.</text>
</comment>
<reference evidence="15 16" key="1">
    <citation type="submission" date="2021-04" db="EMBL/GenBank/DDBJ databases">
        <authorList>
            <person name="De Guttry C."/>
            <person name="Zahm M."/>
            <person name="Klopp C."/>
            <person name="Cabau C."/>
            <person name="Louis A."/>
            <person name="Berthelot C."/>
            <person name="Parey E."/>
            <person name="Roest Crollius H."/>
            <person name="Montfort J."/>
            <person name="Robinson-Rechavi M."/>
            <person name="Bucao C."/>
            <person name="Bouchez O."/>
            <person name="Gislard M."/>
            <person name="Lluch J."/>
            <person name="Milhes M."/>
            <person name="Lampietro C."/>
            <person name="Lopez Roques C."/>
            <person name="Donnadieu C."/>
            <person name="Braasch I."/>
            <person name="Desvignes T."/>
            <person name="Postlethwait J."/>
            <person name="Bobe J."/>
            <person name="Wedekind C."/>
            <person name="Guiguen Y."/>
        </authorList>
    </citation>
    <scope>NUCLEOTIDE SEQUENCE [LARGE SCALE GENOMIC DNA]</scope>
    <source>
        <strain evidence="15">Cs_M1</strain>
        <tissue evidence="15">Blood</tissue>
    </source>
</reference>
<keyword evidence="6" id="KW-0158">Chromosome</keyword>
<evidence type="ECO:0000256" key="7">
    <source>
        <dbReference type="ARBA" id="ARBA00022676"/>
    </source>
</evidence>
<feature type="transmembrane region" description="Helical" evidence="13">
    <location>
        <begin position="41"/>
        <end position="63"/>
    </location>
</feature>
<gene>
    <name evidence="15" type="ORF">J4Q44_G00028610</name>
</gene>
<dbReference type="AlphaFoldDB" id="A0AAN8R6Q0"/>
<evidence type="ECO:0000259" key="14">
    <source>
        <dbReference type="Pfam" id="PF25756"/>
    </source>
</evidence>
<proteinExistence type="inferred from homology"/>
<dbReference type="InterPro" id="IPR018732">
    <property type="entry name" value="Dpy-19/Dpy-19-like"/>
</dbReference>
<evidence type="ECO:0000256" key="1">
    <source>
        <dbReference type="ARBA" id="ARBA00004123"/>
    </source>
</evidence>
<keyword evidence="9 13" id="KW-0812">Transmembrane</keyword>
<evidence type="ECO:0000313" key="15">
    <source>
        <dbReference type="EMBL" id="KAK6327216.1"/>
    </source>
</evidence>
<accession>A0AAN8R6Q0</accession>
<evidence type="ECO:0000256" key="3">
    <source>
        <dbReference type="ARBA" id="ARBA00004286"/>
    </source>
</evidence>
<evidence type="ECO:0000256" key="5">
    <source>
        <dbReference type="ARBA" id="ARBA00008744"/>
    </source>
</evidence>
<dbReference type="GO" id="GO:0032039">
    <property type="term" value="C:integrator complex"/>
    <property type="evidence" value="ECO:0007669"/>
    <property type="project" value="TreeGrafter"/>
</dbReference>
<dbReference type="PANTHER" id="PTHR13350:SF1">
    <property type="entry name" value="INTEGRATOR COMPLEX SUBUNIT 8"/>
    <property type="match status" value="1"/>
</dbReference>
<evidence type="ECO:0000256" key="6">
    <source>
        <dbReference type="ARBA" id="ARBA00022454"/>
    </source>
</evidence>
<dbReference type="Pfam" id="PF25756">
    <property type="entry name" value="TPR_INTS8"/>
    <property type="match status" value="1"/>
</dbReference>
<feature type="domain" description="INTS8 TPR repeats" evidence="14">
    <location>
        <begin position="212"/>
        <end position="556"/>
    </location>
</feature>
<keyword evidence="16" id="KW-1185">Reference proteome</keyword>
<dbReference type="Proteomes" id="UP001356427">
    <property type="component" value="Unassembled WGS sequence"/>
</dbReference>
<evidence type="ECO:0000256" key="11">
    <source>
        <dbReference type="ARBA" id="ARBA00023136"/>
    </source>
</evidence>
<dbReference type="InterPro" id="IPR038751">
    <property type="entry name" value="INTS8"/>
</dbReference>
<evidence type="ECO:0000256" key="9">
    <source>
        <dbReference type="ARBA" id="ARBA00022692"/>
    </source>
</evidence>
<evidence type="ECO:0000256" key="12">
    <source>
        <dbReference type="ARBA" id="ARBA00023242"/>
    </source>
</evidence>
<dbReference type="GO" id="GO:0005694">
    <property type="term" value="C:chromosome"/>
    <property type="evidence" value="ECO:0007669"/>
    <property type="project" value="UniProtKB-SubCell"/>
</dbReference>